<name>A0A953SEV6_9BACT</name>
<dbReference type="EMBL" id="JAIOIV010000136">
    <property type="protein sequence ID" value="MBZ0158142.1"/>
    <property type="molecule type" value="Genomic_DNA"/>
</dbReference>
<evidence type="ECO:0000313" key="1">
    <source>
        <dbReference type="EMBL" id="MBZ0158142.1"/>
    </source>
</evidence>
<reference evidence="1" key="1">
    <citation type="journal article" date="2021" name="bioRxiv">
        <title>Unraveling nitrogen, sulfur and carbon metabolic pathways and microbial community transcriptional responses to substrate deprivation and toxicity stresses in a bioreactor mimicking anoxic brackish coastal sediment conditions.</title>
        <authorList>
            <person name="Martins P.D."/>
            <person name="Echeveste M.J."/>
            <person name="Arshad A."/>
            <person name="Kurth J."/>
            <person name="Ouboter H."/>
            <person name="Jetten M.S.M."/>
            <person name="Welte C.U."/>
        </authorList>
    </citation>
    <scope>NUCLEOTIDE SEQUENCE</scope>
    <source>
        <strain evidence="1">MAG_39</strain>
    </source>
</reference>
<reference evidence="1" key="2">
    <citation type="submission" date="2021-08" db="EMBL/GenBank/DDBJ databases">
        <authorList>
            <person name="Dalcin Martins P."/>
        </authorList>
    </citation>
    <scope>NUCLEOTIDE SEQUENCE</scope>
    <source>
        <strain evidence="1">MAG_39</strain>
    </source>
</reference>
<organism evidence="1 2">
    <name type="scientific">Candidatus Nitrobium versatile</name>
    <dbReference type="NCBI Taxonomy" id="2884831"/>
    <lineage>
        <taxon>Bacteria</taxon>
        <taxon>Pseudomonadati</taxon>
        <taxon>Nitrospirota</taxon>
        <taxon>Nitrospiria</taxon>
        <taxon>Nitrospirales</taxon>
        <taxon>Nitrospiraceae</taxon>
        <taxon>Candidatus Nitrobium</taxon>
    </lineage>
</organism>
<proteinExistence type="predicted"/>
<protein>
    <recommendedName>
        <fullName evidence="3">DUF4367 domain-containing protein</fullName>
    </recommendedName>
</protein>
<sequence>MHIDKALRFLLFLLFLTMLVGALKLLNWLPSIIEKGTLEKHASVEELRSRFPNEKIYLPSYFPRNLEWPPLRIVAQRKPYVAIMMYFSDRNTGKVGLSLQQLSAGISPPPPSEMRIARPVRKSSVLIREREGTLVTALCEESVPCYQISWREGNFTLTLTTTVSQRDLIRMATSMVP</sequence>
<accession>A0A953SEV6</accession>
<comment type="caution">
    <text evidence="1">The sequence shown here is derived from an EMBL/GenBank/DDBJ whole genome shotgun (WGS) entry which is preliminary data.</text>
</comment>
<gene>
    <name evidence="1" type="ORF">K8I29_18240</name>
</gene>
<evidence type="ECO:0000313" key="2">
    <source>
        <dbReference type="Proteomes" id="UP000705867"/>
    </source>
</evidence>
<dbReference type="AlphaFoldDB" id="A0A953SEV6"/>
<evidence type="ECO:0008006" key="3">
    <source>
        <dbReference type="Google" id="ProtNLM"/>
    </source>
</evidence>
<dbReference type="Proteomes" id="UP000705867">
    <property type="component" value="Unassembled WGS sequence"/>
</dbReference>